<evidence type="ECO:0000313" key="2">
    <source>
        <dbReference type="EMBL" id="GAA2532497.1"/>
    </source>
</evidence>
<reference evidence="2 3" key="1">
    <citation type="journal article" date="2019" name="Int. J. Syst. Evol. Microbiol.">
        <title>The Global Catalogue of Microorganisms (GCM) 10K type strain sequencing project: providing services to taxonomists for standard genome sequencing and annotation.</title>
        <authorList>
            <consortium name="The Broad Institute Genomics Platform"/>
            <consortium name="The Broad Institute Genome Sequencing Center for Infectious Disease"/>
            <person name="Wu L."/>
            <person name="Ma J."/>
        </authorList>
    </citation>
    <scope>NUCLEOTIDE SEQUENCE [LARGE SCALE GENOMIC DNA]</scope>
    <source>
        <strain evidence="2 3">JCM 3367</strain>
    </source>
</reference>
<dbReference type="Proteomes" id="UP001499978">
    <property type="component" value="Unassembled WGS sequence"/>
</dbReference>
<keyword evidence="3" id="KW-1185">Reference proteome</keyword>
<proteinExistence type="predicted"/>
<evidence type="ECO:0000313" key="3">
    <source>
        <dbReference type="Proteomes" id="UP001499978"/>
    </source>
</evidence>
<gene>
    <name evidence="2" type="ORF">GCM10010201_34960</name>
</gene>
<sequence length="369" mass="39251">MIIDRYGAFVVNSVGLGGDPFPLAFSVTETANCWRIQAAAASIAELADLLMSAMQPYTVVADLETNSYLDDDWQPWRPSAIAADRNVTCLTHPIGESLGPTVGLADELLVLDTADLARFVDGWSPYELTLLDLAAPASTDSLEELALAWGTADWESPVLPTLPGVRTWYSGHDNCYLTIETADSGMPAAVLARLLALKAGSLLLGDAEQIRVPDPSLNHVRELLQHPHWSGWRNPTATAELSSRCRPSIAPGDSPTTPTCPPPIPSDTPRPTAGVTPAGRRRPVGACERNSTGPENVGGGYDARLLTCSASGRERRATACSSVSRAPGFGPGGRRGSACHAGNGHQRHLAFQRRSRVCVGAVGRRGPYR</sequence>
<dbReference type="EMBL" id="BAAARY010000034">
    <property type="protein sequence ID" value="GAA2532497.1"/>
    <property type="molecule type" value="Genomic_DNA"/>
</dbReference>
<name>A0ABN3NS90_9ACTN</name>
<feature type="region of interest" description="Disordered" evidence="1">
    <location>
        <begin position="240"/>
        <end position="295"/>
    </location>
</feature>
<feature type="compositionally biased region" description="Pro residues" evidence="1">
    <location>
        <begin position="258"/>
        <end position="268"/>
    </location>
</feature>
<evidence type="ECO:0000256" key="1">
    <source>
        <dbReference type="SAM" id="MobiDB-lite"/>
    </source>
</evidence>
<organism evidence="2 3">
    <name type="scientific">Pilimelia columellifera subsp. columellifera</name>
    <dbReference type="NCBI Taxonomy" id="706583"/>
    <lineage>
        <taxon>Bacteria</taxon>
        <taxon>Bacillati</taxon>
        <taxon>Actinomycetota</taxon>
        <taxon>Actinomycetes</taxon>
        <taxon>Micromonosporales</taxon>
        <taxon>Micromonosporaceae</taxon>
        <taxon>Pilimelia</taxon>
    </lineage>
</organism>
<protein>
    <submittedName>
        <fullName evidence="2">Uncharacterized protein</fullName>
    </submittedName>
</protein>
<accession>A0ABN3NS90</accession>
<comment type="caution">
    <text evidence="2">The sequence shown here is derived from an EMBL/GenBank/DDBJ whole genome shotgun (WGS) entry which is preliminary data.</text>
</comment>